<dbReference type="EnsemblPlants" id="KQK96719">
    <property type="protein sequence ID" value="KQK96719"/>
    <property type="gene ID" value="SETIT_013002mg"/>
</dbReference>
<dbReference type="Gramene" id="KQK96719">
    <property type="protein sequence ID" value="KQK96719"/>
    <property type="gene ID" value="SETIT_013002mg"/>
</dbReference>
<keyword evidence="3" id="KW-1185">Reference proteome</keyword>
<reference evidence="2" key="2">
    <citation type="submission" date="2018-08" db="UniProtKB">
        <authorList>
            <consortium name="EnsemblPlants"/>
        </authorList>
    </citation>
    <scope>IDENTIFICATION</scope>
    <source>
        <strain evidence="2">Yugu1</strain>
    </source>
</reference>
<keyword evidence="1" id="KW-0812">Transmembrane</keyword>
<proteinExistence type="predicted"/>
<dbReference type="AlphaFoldDB" id="K3YFI4"/>
<feature type="transmembrane region" description="Helical" evidence="1">
    <location>
        <begin position="12"/>
        <end position="28"/>
    </location>
</feature>
<dbReference type="HOGENOM" id="CLU_3377963_0_0_1"/>
<dbReference type="InParanoid" id="K3YFI4"/>
<name>K3YFI4_SETIT</name>
<evidence type="ECO:0000313" key="2">
    <source>
        <dbReference type="EnsemblPlants" id="KQK96719"/>
    </source>
</evidence>
<keyword evidence="1" id="KW-1133">Transmembrane helix</keyword>
<sequence length="34" mass="4150">MRRTILQHDVEVCCFLFIFSILSSLHFSKRLMFM</sequence>
<keyword evidence="1" id="KW-0472">Membrane</keyword>
<evidence type="ECO:0000256" key="1">
    <source>
        <dbReference type="SAM" id="Phobius"/>
    </source>
</evidence>
<accession>K3YFI4</accession>
<organism evidence="2 3">
    <name type="scientific">Setaria italica</name>
    <name type="common">Foxtail millet</name>
    <name type="synonym">Panicum italicum</name>
    <dbReference type="NCBI Taxonomy" id="4555"/>
    <lineage>
        <taxon>Eukaryota</taxon>
        <taxon>Viridiplantae</taxon>
        <taxon>Streptophyta</taxon>
        <taxon>Embryophyta</taxon>
        <taxon>Tracheophyta</taxon>
        <taxon>Spermatophyta</taxon>
        <taxon>Magnoliopsida</taxon>
        <taxon>Liliopsida</taxon>
        <taxon>Poales</taxon>
        <taxon>Poaceae</taxon>
        <taxon>PACMAD clade</taxon>
        <taxon>Panicoideae</taxon>
        <taxon>Panicodae</taxon>
        <taxon>Paniceae</taxon>
        <taxon>Cenchrinae</taxon>
        <taxon>Setaria</taxon>
    </lineage>
</organism>
<dbReference type="Proteomes" id="UP000004995">
    <property type="component" value="Unassembled WGS sequence"/>
</dbReference>
<evidence type="ECO:0000313" key="3">
    <source>
        <dbReference type="Proteomes" id="UP000004995"/>
    </source>
</evidence>
<reference evidence="3" key="1">
    <citation type="journal article" date="2012" name="Nat. Biotechnol.">
        <title>Reference genome sequence of the model plant Setaria.</title>
        <authorList>
            <person name="Bennetzen J.L."/>
            <person name="Schmutz J."/>
            <person name="Wang H."/>
            <person name="Percifield R."/>
            <person name="Hawkins J."/>
            <person name="Pontaroli A.C."/>
            <person name="Estep M."/>
            <person name="Feng L."/>
            <person name="Vaughn J.N."/>
            <person name="Grimwood J."/>
            <person name="Jenkins J."/>
            <person name="Barry K."/>
            <person name="Lindquist E."/>
            <person name="Hellsten U."/>
            <person name="Deshpande S."/>
            <person name="Wang X."/>
            <person name="Wu X."/>
            <person name="Mitros T."/>
            <person name="Triplett J."/>
            <person name="Yang X."/>
            <person name="Ye C.Y."/>
            <person name="Mauro-Herrera M."/>
            <person name="Wang L."/>
            <person name="Li P."/>
            <person name="Sharma M."/>
            <person name="Sharma R."/>
            <person name="Ronald P.C."/>
            <person name="Panaud O."/>
            <person name="Kellogg E.A."/>
            <person name="Brutnell T.P."/>
            <person name="Doust A.N."/>
            <person name="Tuskan G.A."/>
            <person name="Rokhsar D."/>
            <person name="Devos K.M."/>
        </authorList>
    </citation>
    <scope>NUCLEOTIDE SEQUENCE [LARGE SCALE GENOMIC DNA]</scope>
    <source>
        <strain evidence="3">cv. Yugu1</strain>
    </source>
</reference>
<protein>
    <submittedName>
        <fullName evidence="2">Uncharacterized protein</fullName>
    </submittedName>
</protein>
<dbReference type="EMBL" id="AGNK02004238">
    <property type="status" value="NOT_ANNOTATED_CDS"/>
    <property type="molecule type" value="Genomic_DNA"/>
</dbReference>